<dbReference type="NCBIfam" id="TIGR00645">
    <property type="entry name" value="HI0507"/>
    <property type="match status" value="1"/>
</dbReference>
<evidence type="ECO:0000256" key="1">
    <source>
        <dbReference type="ARBA" id="ARBA00004651"/>
    </source>
</evidence>
<evidence type="ECO:0000256" key="3">
    <source>
        <dbReference type="ARBA" id="ARBA00022475"/>
    </source>
</evidence>
<evidence type="ECO:0000313" key="8">
    <source>
        <dbReference type="EMBL" id="GAA0570449.1"/>
    </source>
</evidence>
<evidence type="ECO:0000313" key="9">
    <source>
        <dbReference type="Proteomes" id="UP001499951"/>
    </source>
</evidence>
<keyword evidence="6 7" id="KW-0472">Membrane</keyword>
<dbReference type="InterPro" id="IPR005134">
    <property type="entry name" value="UPF0114"/>
</dbReference>
<keyword evidence="9" id="KW-1185">Reference proteome</keyword>
<comment type="caution">
    <text evidence="8">The sequence shown here is derived from an EMBL/GenBank/DDBJ whole genome shotgun (WGS) entry which is preliminary data.</text>
</comment>
<evidence type="ECO:0000256" key="5">
    <source>
        <dbReference type="ARBA" id="ARBA00022989"/>
    </source>
</evidence>
<dbReference type="InterPro" id="IPR020761">
    <property type="entry name" value="UPF0114_bac"/>
</dbReference>
<feature type="transmembrane region" description="Helical" evidence="7">
    <location>
        <begin position="20"/>
        <end position="40"/>
    </location>
</feature>
<feature type="transmembrane region" description="Helical" evidence="7">
    <location>
        <begin position="115"/>
        <end position="134"/>
    </location>
</feature>
<comment type="similarity">
    <text evidence="2 7">Belongs to the UPF0114 family.</text>
</comment>
<dbReference type="RefSeq" id="WP_166929365.1">
    <property type="nucleotide sequence ID" value="NZ_BAAADD010000004.1"/>
</dbReference>
<reference evidence="8 9" key="1">
    <citation type="journal article" date="2019" name="Int. J. Syst. Evol. Microbiol.">
        <title>The Global Catalogue of Microorganisms (GCM) 10K type strain sequencing project: providing services to taxonomists for standard genome sequencing and annotation.</title>
        <authorList>
            <consortium name="The Broad Institute Genomics Platform"/>
            <consortium name="The Broad Institute Genome Sequencing Center for Infectious Disease"/>
            <person name="Wu L."/>
            <person name="Ma J."/>
        </authorList>
    </citation>
    <scope>NUCLEOTIDE SEQUENCE [LARGE SCALE GENOMIC DNA]</scope>
    <source>
        <strain evidence="8 9">JCM 15089</strain>
    </source>
</reference>
<sequence>MRERKGLEYLLESFLFGARWLVAPFYIGLVLALVMLLGSFCYELYEGLIVHFALDPESVILLVLSLIDLSLAANLVIIVVFSGYENFVSKIDTHGDVDRPAWMGTLDFSGLKMKLIGSIVAISVISLLRAFMELAKTGAEMDPKKLSWLIGLHMTFLASGVFFALMDWIASKSEETGKKHHLKPEP</sequence>
<gene>
    <name evidence="8" type="ORF">GCM10008942_19070</name>
</gene>
<keyword evidence="4 7" id="KW-0812">Transmembrane</keyword>
<dbReference type="PANTHER" id="PTHR38596:SF1">
    <property type="entry name" value="UPF0114 PROTEIN YQHA"/>
    <property type="match status" value="1"/>
</dbReference>
<dbReference type="PANTHER" id="PTHR38596">
    <property type="entry name" value="UPF0114 PROTEIN YQHA"/>
    <property type="match status" value="1"/>
</dbReference>
<dbReference type="Proteomes" id="UP001499951">
    <property type="component" value="Unassembled WGS sequence"/>
</dbReference>
<feature type="transmembrane region" description="Helical" evidence="7">
    <location>
        <begin position="146"/>
        <end position="170"/>
    </location>
</feature>
<accession>A0ABN1ENT6</accession>
<protein>
    <recommendedName>
        <fullName evidence="7">UPF0114 protein GCM10008942_19070</fullName>
    </recommendedName>
</protein>
<evidence type="ECO:0000256" key="6">
    <source>
        <dbReference type="ARBA" id="ARBA00023136"/>
    </source>
</evidence>
<keyword evidence="3 7" id="KW-1003">Cell membrane</keyword>
<name>A0ABN1ENT6_9PROT</name>
<organism evidence="8 9">
    <name type="scientific">Rhizomicrobium electricum</name>
    <dbReference type="NCBI Taxonomy" id="480070"/>
    <lineage>
        <taxon>Bacteria</taxon>
        <taxon>Pseudomonadati</taxon>
        <taxon>Pseudomonadota</taxon>
        <taxon>Alphaproteobacteria</taxon>
        <taxon>Micropepsales</taxon>
        <taxon>Micropepsaceae</taxon>
        <taxon>Rhizomicrobium</taxon>
    </lineage>
</organism>
<dbReference type="HAMAP" id="MF_00143">
    <property type="entry name" value="UPF0114"/>
    <property type="match status" value="1"/>
</dbReference>
<evidence type="ECO:0000256" key="2">
    <source>
        <dbReference type="ARBA" id="ARBA00005774"/>
    </source>
</evidence>
<keyword evidence="5 7" id="KW-1133">Transmembrane helix</keyword>
<dbReference type="EMBL" id="BAAADD010000004">
    <property type="protein sequence ID" value="GAA0570449.1"/>
    <property type="molecule type" value="Genomic_DNA"/>
</dbReference>
<comment type="subcellular location">
    <subcellularLocation>
        <location evidence="1 7">Cell membrane</location>
        <topology evidence="1 7">Multi-pass membrane protein</topology>
    </subcellularLocation>
</comment>
<proteinExistence type="inferred from homology"/>
<evidence type="ECO:0000256" key="7">
    <source>
        <dbReference type="HAMAP-Rule" id="MF_00143"/>
    </source>
</evidence>
<feature type="transmembrane region" description="Helical" evidence="7">
    <location>
        <begin position="60"/>
        <end position="81"/>
    </location>
</feature>
<dbReference type="Pfam" id="PF03350">
    <property type="entry name" value="UPF0114"/>
    <property type="match status" value="1"/>
</dbReference>
<evidence type="ECO:0000256" key="4">
    <source>
        <dbReference type="ARBA" id="ARBA00022692"/>
    </source>
</evidence>